<dbReference type="Gene3D" id="1.20.5.1930">
    <property type="match status" value="1"/>
</dbReference>
<sequence>MPSRIDLIAEQIAAYATGSFDKRLQPSGREDEIDAIISGINMLGEELKAVTISRDFFNSIFHSVSDMVFLIDGRGIIHKANRAVSEQLQLPEEKVTGISINQLNASAGNSLFPLIRKQLKQSYIREGQEVLLSDGRQQLTVLLNAAYFLPAGAKRKLILVTARNITEKVAAEKAILRAIIDTQEAERRRLAQDLHDSLGQQLSAIRFFIASTERETPSGRQKKILKRSSKALSAIMTDMRNICFDLMPKTLEEFGLLKAIREFCNPSRFHNQMKFRISPTRQWPRFDRALEIDLYRLVQEFVSNSIRHGAATIVHIRLETGKGGITLVLQNNGEEFTPGQPQKGMGLQNMNFRVRSHRGTIRFTSFAGEGVTCRIHLPNQI</sequence>
<keyword evidence="9" id="KW-1185">Reference proteome</keyword>
<dbReference type="Pfam" id="PF07730">
    <property type="entry name" value="HisKA_3"/>
    <property type="match status" value="1"/>
</dbReference>
<dbReference type="Proteomes" id="UP000033121">
    <property type="component" value="Unassembled WGS sequence"/>
</dbReference>
<dbReference type="SMART" id="SM00387">
    <property type="entry name" value="HATPase_c"/>
    <property type="match status" value="1"/>
</dbReference>
<feature type="domain" description="PAS" evidence="6">
    <location>
        <begin position="53"/>
        <end position="97"/>
    </location>
</feature>
<evidence type="ECO:0000256" key="2">
    <source>
        <dbReference type="ARBA" id="ARBA00022553"/>
    </source>
</evidence>
<dbReference type="CDD" id="cd00130">
    <property type="entry name" value="PAS"/>
    <property type="match status" value="1"/>
</dbReference>
<dbReference type="InterPro" id="IPR000014">
    <property type="entry name" value="PAS"/>
</dbReference>
<dbReference type="Gene3D" id="3.30.565.10">
    <property type="entry name" value="Histidine kinase-like ATPase, C-terminal domain"/>
    <property type="match status" value="1"/>
</dbReference>
<dbReference type="SUPFAM" id="SSF55874">
    <property type="entry name" value="ATPase domain of HSP90 chaperone/DNA topoisomerase II/histidine kinase"/>
    <property type="match status" value="1"/>
</dbReference>
<evidence type="ECO:0000259" key="7">
    <source>
        <dbReference type="PROSITE" id="PS50885"/>
    </source>
</evidence>
<evidence type="ECO:0000256" key="3">
    <source>
        <dbReference type="ARBA" id="ARBA00022679"/>
    </source>
</evidence>
<organism evidence="8 9">
    <name type="scientific">Flavihumibacter petaseus NBRC 106054</name>
    <dbReference type="NCBI Taxonomy" id="1220578"/>
    <lineage>
        <taxon>Bacteria</taxon>
        <taxon>Pseudomonadati</taxon>
        <taxon>Bacteroidota</taxon>
        <taxon>Chitinophagia</taxon>
        <taxon>Chitinophagales</taxon>
        <taxon>Chitinophagaceae</taxon>
        <taxon>Flavihumibacter</taxon>
    </lineage>
</organism>
<keyword evidence="2" id="KW-0597">Phosphoprotein</keyword>
<evidence type="ECO:0000256" key="1">
    <source>
        <dbReference type="ARBA" id="ARBA00004370"/>
    </source>
</evidence>
<keyword evidence="5" id="KW-0902">Two-component regulatory system</keyword>
<dbReference type="InterPro" id="IPR036890">
    <property type="entry name" value="HATPase_C_sf"/>
</dbReference>
<dbReference type="EMBL" id="BBWV01000004">
    <property type="protein sequence ID" value="GAO45246.1"/>
    <property type="molecule type" value="Genomic_DNA"/>
</dbReference>
<dbReference type="PROSITE" id="PS50885">
    <property type="entry name" value="HAMP"/>
    <property type="match status" value="1"/>
</dbReference>
<feature type="domain" description="HAMP" evidence="7">
    <location>
        <begin position="4"/>
        <end position="52"/>
    </location>
</feature>
<dbReference type="InterPro" id="IPR011712">
    <property type="entry name" value="Sig_transdc_His_kin_sub3_dim/P"/>
</dbReference>
<dbReference type="SUPFAM" id="SSF55785">
    <property type="entry name" value="PYP-like sensor domain (PAS domain)"/>
    <property type="match status" value="1"/>
</dbReference>
<gene>
    <name evidence="8" type="ORF">FPE01S_04_04900</name>
</gene>
<name>A0A0E9N6A4_9BACT</name>
<dbReference type="STRING" id="1220578.FPE01S_04_04900"/>
<evidence type="ECO:0000313" key="9">
    <source>
        <dbReference type="Proteomes" id="UP000033121"/>
    </source>
</evidence>
<dbReference type="InterPro" id="IPR003594">
    <property type="entry name" value="HATPase_dom"/>
</dbReference>
<dbReference type="GO" id="GO:0000155">
    <property type="term" value="F:phosphorelay sensor kinase activity"/>
    <property type="evidence" value="ECO:0007669"/>
    <property type="project" value="InterPro"/>
</dbReference>
<protein>
    <submittedName>
        <fullName evidence="8">Putative two-component histidine kinase</fullName>
    </submittedName>
</protein>
<comment type="subcellular location">
    <subcellularLocation>
        <location evidence="1">Membrane</location>
    </subcellularLocation>
</comment>
<dbReference type="Pfam" id="PF02518">
    <property type="entry name" value="HATPase_c"/>
    <property type="match status" value="1"/>
</dbReference>
<comment type="caution">
    <text evidence="8">The sequence shown here is derived from an EMBL/GenBank/DDBJ whole genome shotgun (WGS) entry which is preliminary data.</text>
</comment>
<dbReference type="PANTHER" id="PTHR24421">
    <property type="entry name" value="NITRATE/NITRITE SENSOR PROTEIN NARX-RELATED"/>
    <property type="match status" value="1"/>
</dbReference>
<dbReference type="OrthoDB" id="1489936at2"/>
<dbReference type="GO" id="GO:0046983">
    <property type="term" value="F:protein dimerization activity"/>
    <property type="evidence" value="ECO:0007669"/>
    <property type="project" value="InterPro"/>
</dbReference>
<keyword evidence="3" id="KW-0808">Transferase</keyword>
<evidence type="ECO:0000256" key="5">
    <source>
        <dbReference type="ARBA" id="ARBA00023012"/>
    </source>
</evidence>
<proteinExistence type="predicted"/>
<keyword evidence="4 8" id="KW-0418">Kinase</keyword>
<dbReference type="InterPro" id="IPR003660">
    <property type="entry name" value="HAMP_dom"/>
</dbReference>
<dbReference type="InterPro" id="IPR035965">
    <property type="entry name" value="PAS-like_dom_sf"/>
</dbReference>
<dbReference type="PROSITE" id="PS50112">
    <property type="entry name" value="PAS"/>
    <property type="match status" value="1"/>
</dbReference>
<dbReference type="GO" id="GO:0006355">
    <property type="term" value="P:regulation of DNA-templated transcription"/>
    <property type="evidence" value="ECO:0007669"/>
    <property type="project" value="InterPro"/>
</dbReference>
<dbReference type="Pfam" id="PF00989">
    <property type="entry name" value="PAS"/>
    <property type="match status" value="1"/>
</dbReference>
<dbReference type="CDD" id="cd16917">
    <property type="entry name" value="HATPase_UhpB-NarQ-NarX-like"/>
    <property type="match status" value="1"/>
</dbReference>
<dbReference type="SMART" id="SM00091">
    <property type="entry name" value="PAS"/>
    <property type="match status" value="1"/>
</dbReference>
<evidence type="ECO:0000313" key="8">
    <source>
        <dbReference type="EMBL" id="GAO45246.1"/>
    </source>
</evidence>
<dbReference type="InterPro" id="IPR050482">
    <property type="entry name" value="Sensor_HK_TwoCompSys"/>
</dbReference>
<evidence type="ECO:0000259" key="6">
    <source>
        <dbReference type="PROSITE" id="PS50112"/>
    </source>
</evidence>
<evidence type="ECO:0000256" key="4">
    <source>
        <dbReference type="ARBA" id="ARBA00022777"/>
    </source>
</evidence>
<reference evidence="8 9" key="1">
    <citation type="submission" date="2015-04" db="EMBL/GenBank/DDBJ databases">
        <title>Whole genome shotgun sequence of Flavihumibacter petaseus NBRC 106054.</title>
        <authorList>
            <person name="Miyazawa S."/>
            <person name="Hosoyama A."/>
            <person name="Hashimoto M."/>
            <person name="Noguchi M."/>
            <person name="Tsuchikane K."/>
            <person name="Ohji S."/>
            <person name="Yamazoe A."/>
            <person name="Ichikawa N."/>
            <person name="Kimura A."/>
            <person name="Fujita N."/>
        </authorList>
    </citation>
    <scope>NUCLEOTIDE SEQUENCE [LARGE SCALE GENOMIC DNA]</scope>
    <source>
        <strain evidence="8 9">NBRC 106054</strain>
    </source>
</reference>
<dbReference type="GO" id="GO:0016020">
    <property type="term" value="C:membrane"/>
    <property type="evidence" value="ECO:0007669"/>
    <property type="project" value="UniProtKB-SubCell"/>
</dbReference>
<dbReference type="Gene3D" id="3.30.450.20">
    <property type="entry name" value="PAS domain"/>
    <property type="match status" value="1"/>
</dbReference>
<accession>A0A0E9N6A4</accession>
<dbReference type="AlphaFoldDB" id="A0A0E9N6A4"/>
<dbReference type="RefSeq" id="WP_046371191.1">
    <property type="nucleotide sequence ID" value="NZ_BBWV01000004.1"/>
</dbReference>
<dbReference type="NCBIfam" id="TIGR00229">
    <property type="entry name" value="sensory_box"/>
    <property type="match status" value="1"/>
</dbReference>
<dbReference type="InterPro" id="IPR013767">
    <property type="entry name" value="PAS_fold"/>
</dbReference>